<proteinExistence type="predicted"/>
<accession>A0A2V1JSB7</accession>
<dbReference type="EMBL" id="JRFU01000061">
    <property type="protein sequence ID" value="PWE87136.1"/>
    <property type="molecule type" value="Genomic_DNA"/>
</dbReference>
<feature type="compositionally biased region" description="Low complexity" evidence="1">
    <location>
        <begin position="97"/>
        <end position="113"/>
    </location>
</feature>
<protein>
    <submittedName>
        <fullName evidence="2">Uncharacterized protein</fullName>
    </submittedName>
</protein>
<evidence type="ECO:0000256" key="1">
    <source>
        <dbReference type="SAM" id="MobiDB-lite"/>
    </source>
</evidence>
<feature type="region of interest" description="Disordered" evidence="1">
    <location>
        <begin position="90"/>
        <end position="118"/>
    </location>
</feature>
<comment type="caution">
    <text evidence="2">The sequence shown here is derived from an EMBL/GenBank/DDBJ whole genome shotgun (WGS) entry which is preliminary data.</text>
</comment>
<reference evidence="2 3" key="1">
    <citation type="submission" date="2014-09" db="EMBL/GenBank/DDBJ databases">
        <title>Butyrate-producing bacteria isolated from human gut.</title>
        <authorList>
            <person name="Zhang Q."/>
            <person name="Zhao L."/>
        </authorList>
    </citation>
    <scope>NUCLEOTIDE SEQUENCE [LARGE SCALE GENOMIC DNA]</scope>
    <source>
        <strain evidence="2 3">21</strain>
    </source>
</reference>
<name>A0A2V1JSB7_EUBRA</name>
<gene>
    <name evidence="2" type="ORF">LG34_06330</name>
</gene>
<organism evidence="2 3">
    <name type="scientific">Eubacterium ramulus</name>
    <dbReference type="NCBI Taxonomy" id="39490"/>
    <lineage>
        <taxon>Bacteria</taxon>
        <taxon>Bacillati</taxon>
        <taxon>Bacillota</taxon>
        <taxon>Clostridia</taxon>
        <taxon>Eubacteriales</taxon>
        <taxon>Eubacteriaceae</taxon>
        <taxon>Eubacterium</taxon>
    </lineage>
</organism>
<evidence type="ECO:0000313" key="2">
    <source>
        <dbReference type="EMBL" id="PWE87136.1"/>
    </source>
</evidence>
<feature type="compositionally biased region" description="Basic and acidic residues" evidence="1">
    <location>
        <begin position="12"/>
        <end position="28"/>
    </location>
</feature>
<dbReference type="OrthoDB" id="1853420at2"/>
<dbReference type="AlphaFoldDB" id="A0A2V1JSB7"/>
<sequence length="207" mass="23412">MDINNLPANSHRSKEEKGEKEKKKVEKVVTGKVKTRKKTKASKFTDAFVSENSGGVMEHTVMDILVPAIKNTVLDIVWDGINIMFFGDTKPKGNRGGNNRPNSSYVSYRSYSDNSRRDDRSYTRRSVYEFDDILLESRGEAEDVLDSLDAIIDDYGSATVADLYELVGITGNYTDNNYGWKNLRNADIIRVHGGDYMIRFPKVVPIK</sequence>
<evidence type="ECO:0000313" key="3">
    <source>
        <dbReference type="Proteomes" id="UP000245288"/>
    </source>
</evidence>
<feature type="compositionally biased region" description="Polar residues" evidence="1">
    <location>
        <begin position="1"/>
        <end position="10"/>
    </location>
</feature>
<feature type="region of interest" description="Disordered" evidence="1">
    <location>
        <begin position="1"/>
        <end position="28"/>
    </location>
</feature>
<dbReference type="RefSeq" id="WP_109215288.1">
    <property type="nucleotide sequence ID" value="NZ_JAQDGV010000001.1"/>
</dbReference>
<keyword evidence="3" id="KW-1185">Reference proteome</keyword>
<dbReference type="Proteomes" id="UP000245288">
    <property type="component" value="Unassembled WGS sequence"/>
</dbReference>